<feature type="chain" id="PRO_5038867506" evidence="1">
    <location>
        <begin position="26"/>
        <end position="136"/>
    </location>
</feature>
<dbReference type="EMBL" id="JACRDE010000263">
    <property type="protein sequence ID" value="MBI5249793.1"/>
    <property type="molecule type" value="Genomic_DNA"/>
</dbReference>
<feature type="signal peptide" evidence="1">
    <location>
        <begin position="1"/>
        <end position="25"/>
    </location>
</feature>
<reference evidence="2" key="1">
    <citation type="submission" date="2020-07" db="EMBL/GenBank/DDBJ databases">
        <title>Huge and variable diversity of episymbiotic CPR bacteria and DPANN archaea in groundwater ecosystems.</title>
        <authorList>
            <person name="He C.Y."/>
            <person name="Keren R."/>
            <person name="Whittaker M."/>
            <person name="Farag I.F."/>
            <person name="Doudna J."/>
            <person name="Cate J.H.D."/>
            <person name="Banfield J.F."/>
        </authorList>
    </citation>
    <scope>NUCLEOTIDE SEQUENCE</scope>
    <source>
        <strain evidence="2">NC_groundwater_1664_Pr3_B-0.1um_52_9</strain>
    </source>
</reference>
<sequence>MMKSVTFLLVILISSAILNCHLVFAADSSGQWKITSVKVCRNPSGTINSSVEVVGSFPVYSFFVPRPVWTVNGTVVDTQPVYDRGRLVAFQLINAAGLLNSGSKNTVKFSLPDQSSSKVFHYDQNKASAGSCYEFF</sequence>
<gene>
    <name evidence="2" type="ORF">HY912_09875</name>
</gene>
<evidence type="ECO:0000313" key="3">
    <source>
        <dbReference type="Proteomes" id="UP000807825"/>
    </source>
</evidence>
<keyword evidence="1" id="KW-0732">Signal</keyword>
<dbReference type="AlphaFoldDB" id="A0A9D6Z0C2"/>
<organism evidence="2 3">
    <name type="scientific">Desulfomonile tiedjei</name>
    <dbReference type="NCBI Taxonomy" id="2358"/>
    <lineage>
        <taxon>Bacteria</taxon>
        <taxon>Pseudomonadati</taxon>
        <taxon>Thermodesulfobacteriota</taxon>
        <taxon>Desulfomonilia</taxon>
        <taxon>Desulfomonilales</taxon>
        <taxon>Desulfomonilaceae</taxon>
        <taxon>Desulfomonile</taxon>
    </lineage>
</organism>
<evidence type="ECO:0000313" key="2">
    <source>
        <dbReference type="EMBL" id="MBI5249793.1"/>
    </source>
</evidence>
<name>A0A9D6Z0C2_9BACT</name>
<protein>
    <submittedName>
        <fullName evidence="2">Uncharacterized protein</fullName>
    </submittedName>
</protein>
<comment type="caution">
    <text evidence="2">The sequence shown here is derived from an EMBL/GenBank/DDBJ whole genome shotgun (WGS) entry which is preliminary data.</text>
</comment>
<evidence type="ECO:0000256" key="1">
    <source>
        <dbReference type="SAM" id="SignalP"/>
    </source>
</evidence>
<accession>A0A9D6Z0C2</accession>
<proteinExistence type="predicted"/>
<dbReference type="Proteomes" id="UP000807825">
    <property type="component" value="Unassembled WGS sequence"/>
</dbReference>